<keyword evidence="1" id="KW-1133">Transmembrane helix</keyword>
<protein>
    <submittedName>
        <fullName evidence="2">Uncharacterized protein</fullName>
    </submittedName>
</protein>
<sequence length="74" mass="8479">MWRRGWRTTSKGRTRTAAATTTTAATTTIEIHYSVDWIPLPRPAILFIPMCLSIANFNFLLLITLPTSRQRLLF</sequence>
<evidence type="ECO:0000256" key="1">
    <source>
        <dbReference type="SAM" id="Phobius"/>
    </source>
</evidence>
<dbReference type="AlphaFoldDB" id="A0A0A8ZHD9"/>
<keyword evidence="1" id="KW-0472">Membrane</keyword>
<organism evidence="2">
    <name type="scientific">Arundo donax</name>
    <name type="common">Giant reed</name>
    <name type="synonym">Donax arundinaceus</name>
    <dbReference type="NCBI Taxonomy" id="35708"/>
    <lineage>
        <taxon>Eukaryota</taxon>
        <taxon>Viridiplantae</taxon>
        <taxon>Streptophyta</taxon>
        <taxon>Embryophyta</taxon>
        <taxon>Tracheophyta</taxon>
        <taxon>Spermatophyta</taxon>
        <taxon>Magnoliopsida</taxon>
        <taxon>Liliopsida</taxon>
        <taxon>Poales</taxon>
        <taxon>Poaceae</taxon>
        <taxon>PACMAD clade</taxon>
        <taxon>Arundinoideae</taxon>
        <taxon>Arundineae</taxon>
        <taxon>Arundo</taxon>
    </lineage>
</organism>
<reference evidence="2" key="1">
    <citation type="submission" date="2014-09" db="EMBL/GenBank/DDBJ databases">
        <authorList>
            <person name="Magalhaes I.L.F."/>
            <person name="Oliveira U."/>
            <person name="Santos F.R."/>
            <person name="Vidigal T.H.D.A."/>
            <person name="Brescovit A.D."/>
            <person name="Santos A.J."/>
        </authorList>
    </citation>
    <scope>NUCLEOTIDE SEQUENCE</scope>
    <source>
        <tissue evidence="2">Shoot tissue taken approximately 20 cm above the soil surface</tissue>
    </source>
</reference>
<name>A0A0A8ZHD9_ARUDO</name>
<dbReference type="EMBL" id="GBRH01263598">
    <property type="protein sequence ID" value="JAD34297.1"/>
    <property type="molecule type" value="Transcribed_RNA"/>
</dbReference>
<keyword evidence="1" id="KW-0812">Transmembrane</keyword>
<feature type="transmembrane region" description="Helical" evidence="1">
    <location>
        <begin position="44"/>
        <end position="65"/>
    </location>
</feature>
<evidence type="ECO:0000313" key="2">
    <source>
        <dbReference type="EMBL" id="JAD34297.1"/>
    </source>
</evidence>
<proteinExistence type="predicted"/>
<accession>A0A0A8ZHD9</accession>
<reference evidence="2" key="2">
    <citation type="journal article" date="2015" name="Data Brief">
        <title>Shoot transcriptome of the giant reed, Arundo donax.</title>
        <authorList>
            <person name="Barrero R.A."/>
            <person name="Guerrero F.D."/>
            <person name="Moolhuijzen P."/>
            <person name="Goolsby J.A."/>
            <person name="Tidwell J."/>
            <person name="Bellgard S.E."/>
            <person name="Bellgard M.I."/>
        </authorList>
    </citation>
    <scope>NUCLEOTIDE SEQUENCE</scope>
    <source>
        <tissue evidence="2">Shoot tissue taken approximately 20 cm above the soil surface</tissue>
    </source>
</reference>